<dbReference type="InterPro" id="IPR036390">
    <property type="entry name" value="WH_DNA-bd_sf"/>
</dbReference>
<dbReference type="EMBL" id="JAAAPO010000001">
    <property type="protein sequence ID" value="NBC35019.1"/>
    <property type="molecule type" value="Genomic_DNA"/>
</dbReference>
<keyword evidence="3" id="KW-1185">Reference proteome</keyword>
<protein>
    <submittedName>
        <fullName evidence="2">LysR family transcriptional regulator</fullName>
    </submittedName>
</protein>
<organism evidence="2 3">
    <name type="scientific">Novosphingobium ovatum</name>
    <dbReference type="NCBI Taxonomy" id="1908523"/>
    <lineage>
        <taxon>Bacteria</taxon>
        <taxon>Pseudomonadati</taxon>
        <taxon>Pseudomonadota</taxon>
        <taxon>Alphaproteobacteria</taxon>
        <taxon>Sphingomonadales</taxon>
        <taxon>Sphingomonadaceae</taxon>
        <taxon>Novosphingobium</taxon>
    </lineage>
</organism>
<dbReference type="PANTHER" id="PTHR30432:SF1">
    <property type="entry name" value="DNA-BINDING TRANSCRIPTIONAL DUAL REGULATOR MODE"/>
    <property type="match status" value="1"/>
</dbReference>
<dbReference type="Gene3D" id="1.10.10.10">
    <property type="entry name" value="Winged helix-like DNA-binding domain superfamily/Winged helix DNA-binding domain"/>
    <property type="match status" value="1"/>
</dbReference>
<feature type="region of interest" description="Disordered" evidence="1">
    <location>
        <begin position="70"/>
        <end position="94"/>
    </location>
</feature>
<dbReference type="RefSeq" id="WP_161716323.1">
    <property type="nucleotide sequence ID" value="NZ_JAAAPO010000001.1"/>
</dbReference>
<name>A0ABW9X928_9SPHN</name>
<dbReference type="Proteomes" id="UP000753724">
    <property type="component" value="Unassembled WGS sequence"/>
</dbReference>
<comment type="caution">
    <text evidence="2">The sequence shown here is derived from an EMBL/GenBank/DDBJ whole genome shotgun (WGS) entry which is preliminary data.</text>
</comment>
<accession>A0ABW9X928</accession>
<evidence type="ECO:0000313" key="2">
    <source>
        <dbReference type="EMBL" id="NBC35019.1"/>
    </source>
</evidence>
<evidence type="ECO:0000313" key="3">
    <source>
        <dbReference type="Proteomes" id="UP000753724"/>
    </source>
</evidence>
<reference evidence="3" key="1">
    <citation type="submission" date="2020-01" db="EMBL/GenBank/DDBJ databases">
        <title>Sphingomonas sp. strain CSW-10.</title>
        <authorList>
            <person name="Chen W.-M."/>
        </authorList>
    </citation>
    <scope>NUCLEOTIDE SEQUENCE [LARGE SCALE GENOMIC DNA]</scope>
    <source>
        <strain evidence="3">FSY-8</strain>
    </source>
</reference>
<dbReference type="SUPFAM" id="SSF46785">
    <property type="entry name" value="Winged helix' DNA-binding domain"/>
    <property type="match status" value="1"/>
</dbReference>
<sequence>MTAQPPRIKITLRLYCGEEIAMGPGKADLLDAIIAEGSISAAGRAMGMSYRRAWLLVDAMNRCWQAPLVSASPGTTARATPAEPRRGGGAHVTPTGHQVLNAYRAMQAHANAAVAGQDWATLSALLRDQPLIHQPPRD</sequence>
<gene>
    <name evidence="2" type="ORF">GTZ99_00425</name>
</gene>
<proteinExistence type="predicted"/>
<dbReference type="InterPro" id="IPR051815">
    <property type="entry name" value="Molybdate_resp_trans_reg"/>
</dbReference>
<evidence type="ECO:0000256" key="1">
    <source>
        <dbReference type="SAM" id="MobiDB-lite"/>
    </source>
</evidence>
<dbReference type="InterPro" id="IPR036388">
    <property type="entry name" value="WH-like_DNA-bd_sf"/>
</dbReference>
<dbReference type="PANTHER" id="PTHR30432">
    <property type="entry name" value="TRANSCRIPTIONAL REGULATOR MODE"/>
    <property type="match status" value="1"/>
</dbReference>